<name>A0ABY4YGK5_9MICO</name>
<organism evidence="1 2">
    <name type="scientific">Ornithinimicrobium cryptoxanthini</name>
    <dbReference type="NCBI Taxonomy" id="2934161"/>
    <lineage>
        <taxon>Bacteria</taxon>
        <taxon>Bacillati</taxon>
        <taxon>Actinomycetota</taxon>
        <taxon>Actinomycetes</taxon>
        <taxon>Micrococcales</taxon>
        <taxon>Ornithinimicrobiaceae</taxon>
        <taxon>Ornithinimicrobium</taxon>
    </lineage>
</organism>
<sequence length="116" mass="12597">MVSIPEIDGLTQTRRLSEAESMAREHIAVTLDVPLSTVEVTIRTISVDDVAVSDEAAAIQRDRTEAARLNEEATARAERLAKALVEHAVPIRDIGTVLRVSHQRAHQLASHVANAS</sequence>
<evidence type="ECO:0000313" key="1">
    <source>
        <dbReference type="EMBL" id="USQ75666.1"/>
    </source>
</evidence>
<evidence type="ECO:0000313" key="2">
    <source>
        <dbReference type="Proteomes" id="UP001056535"/>
    </source>
</evidence>
<accession>A0ABY4YGK5</accession>
<dbReference type="RefSeq" id="WP_252620094.1">
    <property type="nucleotide sequence ID" value="NZ_CP099490.1"/>
</dbReference>
<proteinExistence type="predicted"/>
<keyword evidence="2" id="KW-1185">Reference proteome</keyword>
<protein>
    <submittedName>
        <fullName evidence="1">Uncharacterized protein</fullName>
    </submittedName>
</protein>
<dbReference type="Proteomes" id="UP001056535">
    <property type="component" value="Chromosome"/>
</dbReference>
<gene>
    <name evidence="1" type="ORF">NF557_13750</name>
</gene>
<dbReference type="EMBL" id="CP099490">
    <property type="protein sequence ID" value="USQ75666.1"/>
    <property type="molecule type" value="Genomic_DNA"/>
</dbReference>
<reference evidence="1" key="1">
    <citation type="submission" date="2022-06" db="EMBL/GenBank/DDBJ databases">
        <title>Ornithinimicrobium JY.X270.</title>
        <authorList>
            <person name="Huang Y."/>
        </authorList>
    </citation>
    <scope>NUCLEOTIDE SEQUENCE</scope>
    <source>
        <strain evidence="1">JY.X270</strain>
    </source>
</reference>